<dbReference type="CDD" id="cd01448">
    <property type="entry name" value="TST_Repeat_1"/>
    <property type="match status" value="1"/>
</dbReference>
<dbReference type="Proteomes" id="UP000637628">
    <property type="component" value="Unassembled WGS sequence"/>
</dbReference>
<dbReference type="InterPro" id="IPR036873">
    <property type="entry name" value="Rhodanese-like_dom_sf"/>
</dbReference>
<dbReference type="PANTHER" id="PTHR11364">
    <property type="entry name" value="THIOSULFATE SULFERTANSFERASE"/>
    <property type="match status" value="1"/>
</dbReference>
<dbReference type="Gene3D" id="3.40.250.10">
    <property type="entry name" value="Rhodanese-like domain"/>
    <property type="match status" value="2"/>
</dbReference>
<accession>A0ABQ3ZB48</accession>
<gene>
    <name evidence="4" type="ORF">Adu01nite_83970</name>
</gene>
<comment type="caution">
    <text evidence="4">The sequence shown here is derived from an EMBL/GenBank/DDBJ whole genome shotgun (WGS) entry which is preliminary data.</text>
</comment>
<feature type="domain" description="Rhodanese" evidence="3">
    <location>
        <begin position="172"/>
        <end position="259"/>
    </location>
</feature>
<evidence type="ECO:0000313" key="5">
    <source>
        <dbReference type="Proteomes" id="UP000637628"/>
    </source>
</evidence>
<organism evidence="4 5">
    <name type="scientific">Paractinoplanes durhamensis</name>
    <dbReference type="NCBI Taxonomy" id="113563"/>
    <lineage>
        <taxon>Bacteria</taxon>
        <taxon>Bacillati</taxon>
        <taxon>Actinomycetota</taxon>
        <taxon>Actinomycetes</taxon>
        <taxon>Micromonosporales</taxon>
        <taxon>Micromonosporaceae</taxon>
        <taxon>Paractinoplanes</taxon>
    </lineage>
</organism>
<evidence type="ECO:0000259" key="3">
    <source>
        <dbReference type="PROSITE" id="PS50206"/>
    </source>
</evidence>
<evidence type="ECO:0000256" key="2">
    <source>
        <dbReference type="ARBA" id="ARBA00022737"/>
    </source>
</evidence>
<sequence length="261" mass="27503">MTLVDQAWLRDHLAEVVLLDASIRRGEGPRPFSSGLDAYAEAHLPGARFADLFGGFSAPDAPLPFTLPTAEQLRSAAREVGVRNGVKVVVYDRNGGAWAARVWWLLRIHGFAEVSVLDGGFGGWTGPVESGIPAAPEPGELTLHEPGEVTAGLAEISGGTEDLLVCGIRQPDFENGHIPGSASLPYAELLRADGTLDLELVRRRATDLGLDRTPAIAYCGGGINAAGLVLALEAAGLPAPRLYDGSLNEWRAAALPLETGR</sequence>
<dbReference type="EMBL" id="BOML01000071">
    <property type="protein sequence ID" value="GIE07047.1"/>
    <property type="molecule type" value="Genomic_DNA"/>
</dbReference>
<dbReference type="PROSITE" id="PS50206">
    <property type="entry name" value="RHODANESE_3"/>
    <property type="match status" value="2"/>
</dbReference>
<keyword evidence="5" id="KW-1185">Reference proteome</keyword>
<name>A0ABQ3ZB48_9ACTN</name>
<feature type="domain" description="Rhodanese" evidence="3">
    <location>
        <begin position="12"/>
        <end position="130"/>
    </location>
</feature>
<dbReference type="InterPro" id="IPR001763">
    <property type="entry name" value="Rhodanese-like_dom"/>
</dbReference>
<dbReference type="SUPFAM" id="SSF52821">
    <property type="entry name" value="Rhodanese/Cell cycle control phosphatase"/>
    <property type="match status" value="2"/>
</dbReference>
<proteinExistence type="predicted"/>
<protein>
    <submittedName>
        <fullName evidence="4">Sulfurtransferase</fullName>
    </submittedName>
</protein>
<dbReference type="InterPro" id="IPR045078">
    <property type="entry name" value="TST/MPST-like"/>
</dbReference>
<reference evidence="4 5" key="1">
    <citation type="submission" date="2021-01" db="EMBL/GenBank/DDBJ databases">
        <title>Whole genome shotgun sequence of Actinoplanes durhamensis NBRC 14914.</title>
        <authorList>
            <person name="Komaki H."/>
            <person name="Tamura T."/>
        </authorList>
    </citation>
    <scope>NUCLEOTIDE SEQUENCE [LARGE SCALE GENOMIC DNA]</scope>
    <source>
        <strain evidence="4 5">NBRC 14914</strain>
    </source>
</reference>
<keyword evidence="1" id="KW-0808">Transferase</keyword>
<evidence type="ECO:0000313" key="4">
    <source>
        <dbReference type="EMBL" id="GIE07047.1"/>
    </source>
</evidence>
<dbReference type="SMART" id="SM00450">
    <property type="entry name" value="RHOD"/>
    <property type="match status" value="2"/>
</dbReference>
<evidence type="ECO:0000256" key="1">
    <source>
        <dbReference type="ARBA" id="ARBA00022679"/>
    </source>
</evidence>
<dbReference type="RefSeq" id="WP_203734890.1">
    <property type="nucleotide sequence ID" value="NZ_BAAATX010000028.1"/>
</dbReference>
<keyword evidence="2" id="KW-0677">Repeat</keyword>
<dbReference type="Pfam" id="PF00581">
    <property type="entry name" value="Rhodanese"/>
    <property type="match status" value="2"/>
</dbReference>
<dbReference type="PANTHER" id="PTHR11364:SF27">
    <property type="entry name" value="SULFURTRANSFERASE"/>
    <property type="match status" value="1"/>
</dbReference>